<keyword evidence="3" id="KW-1185">Reference proteome</keyword>
<evidence type="ECO:0000256" key="1">
    <source>
        <dbReference type="SAM" id="MobiDB-lite"/>
    </source>
</evidence>
<organism evidence="2 3">
    <name type="scientific">[Myrmecia] bisecta</name>
    <dbReference type="NCBI Taxonomy" id="41462"/>
    <lineage>
        <taxon>Eukaryota</taxon>
        <taxon>Viridiplantae</taxon>
        <taxon>Chlorophyta</taxon>
        <taxon>core chlorophytes</taxon>
        <taxon>Trebouxiophyceae</taxon>
        <taxon>Trebouxiales</taxon>
        <taxon>Trebouxiaceae</taxon>
        <taxon>Myrmecia</taxon>
    </lineage>
</organism>
<dbReference type="AlphaFoldDB" id="A0AAW1QBV1"/>
<gene>
    <name evidence="2" type="ORF">WJX72_007831</name>
</gene>
<proteinExistence type="predicted"/>
<protein>
    <submittedName>
        <fullName evidence="2">Uncharacterized protein</fullName>
    </submittedName>
</protein>
<dbReference type="EMBL" id="JALJOR010000004">
    <property type="protein sequence ID" value="KAK9818149.1"/>
    <property type="molecule type" value="Genomic_DNA"/>
</dbReference>
<dbReference type="PANTHER" id="PTHR31065:SF1">
    <property type="entry name" value="OS09G0116050 PROTEIN"/>
    <property type="match status" value="1"/>
</dbReference>
<dbReference type="InterPro" id="IPR006734">
    <property type="entry name" value="PLATZ"/>
</dbReference>
<name>A0AAW1QBV1_9CHLO</name>
<feature type="compositionally biased region" description="Low complexity" evidence="1">
    <location>
        <begin position="158"/>
        <end position="170"/>
    </location>
</feature>
<dbReference type="Pfam" id="PF04640">
    <property type="entry name" value="PLATZ"/>
    <property type="match status" value="1"/>
</dbReference>
<dbReference type="Proteomes" id="UP001489004">
    <property type="component" value="Unassembled WGS sequence"/>
</dbReference>
<evidence type="ECO:0000313" key="3">
    <source>
        <dbReference type="Proteomes" id="UP001489004"/>
    </source>
</evidence>
<reference evidence="2 3" key="1">
    <citation type="journal article" date="2024" name="Nat. Commun.">
        <title>Phylogenomics reveals the evolutionary origins of lichenization in chlorophyte algae.</title>
        <authorList>
            <person name="Puginier C."/>
            <person name="Libourel C."/>
            <person name="Otte J."/>
            <person name="Skaloud P."/>
            <person name="Haon M."/>
            <person name="Grisel S."/>
            <person name="Petersen M."/>
            <person name="Berrin J.G."/>
            <person name="Delaux P.M."/>
            <person name="Dal Grande F."/>
            <person name="Keller J."/>
        </authorList>
    </citation>
    <scope>NUCLEOTIDE SEQUENCE [LARGE SCALE GENOMIC DNA]</scope>
    <source>
        <strain evidence="2 3">SAG 2043</strain>
    </source>
</reference>
<accession>A0AAW1QBV1</accession>
<feature type="region of interest" description="Disordered" evidence="1">
    <location>
        <begin position="194"/>
        <end position="214"/>
    </location>
</feature>
<dbReference type="PANTHER" id="PTHR31065">
    <property type="entry name" value="PLATZ TRANSCRIPTION FACTOR FAMILY PROTEIN"/>
    <property type="match status" value="1"/>
</dbReference>
<sequence>MDEATSRPGWLHALTHTDSFFRPCRRCSHLSHGREVTVNFFDVDDVQQPEACSLCVAERDAAGHRCLQIRRSSYHDVLKTQDISRLVDISGVQTYVINQSRVIFIKRRPQPRPVKGAPGMSQCTMCARHLQDVNLFCSLQCKLDVASDVDVELSSPAVSSPCSSSISQSPPRTPTQVDRLRGCARKMDSFCPAGEECHGCKRRKRASPHRSPLQ</sequence>
<feature type="region of interest" description="Disordered" evidence="1">
    <location>
        <begin position="158"/>
        <end position="178"/>
    </location>
</feature>
<comment type="caution">
    <text evidence="2">The sequence shown here is derived from an EMBL/GenBank/DDBJ whole genome shotgun (WGS) entry which is preliminary data.</text>
</comment>
<evidence type="ECO:0000313" key="2">
    <source>
        <dbReference type="EMBL" id="KAK9818149.1"/>
    </source>
</evidence>